<dbReference type="Proteomes" id="UP000313395">
    <property type="component" value="Unassembled WGS sequence"/>
</dbReference>
<dbReference type="GO" id="GO:0008982">
    <property type="term" value="F:protein-N(PI)-phosphohistidine-sugar phosphotransferase activity"/>
    <property type="evidence" value="ECO:0007669"/>
    <property type="project" value="InterPro"/>
</dbReference>
<dbReference type="SUPFAM" id="SSF141530">
    <property type="entry name" value="PTSIIA/GutA-like"/>
    <property type="match status" value="1"/>
</dbReference>
<evidence type="ECO:0000256" key="1">
    <source>
        <dbReference type="PROSITE-ProRule" id="PRU00420"/>
    </source>
</evidence>
<keyword evidence="3" id="KW-1185">Reference proteome</keyword>
<dbReference type="GO" id="GO:0005737">
    <property type="term" value="C:cytoplasm"/>
    <property type="evidence" value="ECO:0007669"/>
    <property type="project" value="InterPro"/>
</dbReference>
<protein>
    <recommendedName>
        <fullName evidence="4">Phosphotransferase system glucitol/sorbitol-specific iia component</fullName>
    </recommendedName>
</protein>
<dbReference type="InterPro" id="IPR004716">
    <property type="entry name" value="PTS_IIA_glucitol/sorbitol-sp"/>
</dbReference>
<feature type="modified residue" description="Phosphohistidine; by HPr" evidence="1">
    <location>
        <position position="40"/>
    </location>
</feature>
<reference evidence="2 3" key="1">
    <citation type="submission" date="2019-06" db="EMBL/GenBank/DDBJ databases">
        <title>Description Trichococcus psychrophilus sp. nov., isolated from a cold spring, by genomic and phenotypic analyses.</title>
        <authorList>
            <person name="Zakharyuk A."/>
        </authorList>
    </citation>
    <scope>NUCLEOTIDE SEQUENCE [LARGE SCALE GENOMIC DNA]</scope>
    <source>
        <strain evidence="2 3">SKBG</strain>
    </source>
</reference>
<dbReference type="InterPro" id="IPR036665">
    <property type="entry name" value="PTS_IIA_glucitol/sorbitol_sf"/>
</dbReference>
<sequence>MSMQSKVIQIGEKAIDIKEPMIILFDDSATPTLQEVSVIHRFVEPQEWFKLEDGDRILFDDQEYRISYVGTHVLKNLQSIGHTTMIFKNWDDERLETSIYLTPYILPTITDGTTITYKKKD</sequence>
<dbReference type="AlphaFoldDB" id="A0A5C5E974"/>
<comment type="caution">
    <text evidence="2">The sequence shown here is derived from an EMBL/GenBank/DDBJ whole genome shotgun (WGS) entry which is preliminary data.</text>
</comment>
<gene>
    <name evidence="2" type="ORF">FHK04_00785</name>
</gene>
<dbReference type="PROSITE" id="PS51097">
    <property type="entry name" value="PTS_EIIA_TYPE_5"/>
    <property type="match status" value="1"/>
</dbReference>
<accession>A0A5C5E974</accession>
<dbReference type="PANTHER" id="PTHR40398">
    <property type="entry name" value="PTS SYSTEM GLUCITOL/SORBITOL-SPECIFIC EIIA COMPONENT"/>
    <property type="match status" value="1"/>
</dbReference>
<organism evidence="2 3">
    <name type="scientific">Trichococcus shcherbakoviae subsp. psychrophilus</name>
    <dbReference type="NCBI Taxonomy" id="2585775"/>
    <lineage>
        <taxon>Bacteria</taxon>
        <taxon>Bacillati</taxon>
        <taxon>Bacillota</taxon>
        <taxon>Bacilli</taxon>
        <taxon>Lactobacillales</taxon>
        <taxon>Carnobacteriaceae</taxon>
        <taxon>Trichococcus</taxon>
    </lineage>
</organism>
<dbReference type="Pfam" id="PF03829">
    <property type="entry name" value="PTSIIA_gutA"/>
    <property type="match status" value="1"/>
</dbReference>
<evidence type="ECO:0000313" key="3">
    <source>
        <dbReference type="Proteomes" id="UP000313395"/>
    </source>
</evidence>
<evidence type="ECO:0008006" key="4">
    <source>
        <dbReference type="Google" id="ProtNLM"/>
    </source>
</evidence>
<dbReference type="EMBL" id="VENO01000001">
    <property type="protein sequence ID" value="TNV69807.1"/>
    <property type="molecule type" value="Genomic_DNA"/>
</dbReference>
<dbReference type="Gene3D" id="2.40.33.40">
    <property type="entry name" value="Phosphotransferase system, glucitol/sorbitol-specific IIA component"/>
    <property type="match status" value="1"/>
</dbReference>
<evidence type="ECO:0000313" key="2">
    <source>
        <dbReference type="EMBL" id="TNV69807.1"/>
    </source>
</evidence>
<dbReference type="GO" id="GO:0016301">
    <property type="term" value="F:kinase activity"/>
    <property type="evidence" value="ECO:0007669"/>
    <property type="project" value="TreeGrafter"/>
</dbReference>
<dbReference type="PANTHER" id="PTHR40398:SF1">
    <property type="entry name" value="PTS SYSTEM GLUCITOL_SORBITOL-SPECIFIC EIIA COMPONENT"/>
    <property type="match status" value="1"/>
</dbReference>
<name>A0A5C5E974_9LACT</name>
<proteinExistence type="predicted"/>
<dbReference type="GO" id="GO:0009401">
    <property type="term" value="P:phosphoenolpyruvate-dependent sugar phosphotransferase system"/>
    <property type="evidence" value="ECO:0007669"/>
    <property type="project" value="InterPro"/>
</dbReference>